<proteinExistence type="predicted"/>
<dbReference type="Ensembl" id="ENSCMIT00000016581.1">
    <property type="protein sequence ID" value="ENSCMIP00000016252.1"/>
    <property type="gene ID" value="ENSCMIG00000007762.1"/>
</dbReference>
<name>A0A4W3HMC4_CALMI</name>
<dbReference type="GO" id="GO:0015459">
    <property type="term" value="F:potassium channel regulator activity"/>
    <property type="evidence" value="ECO:0007669"/>
    <property type="project" value="TreeGrafter"/>
</dbReference>
<reference evidence="5" key="2">
    <citation type="journal article" date="2007" name="PLoS Biol.">
        <title>Survey sequencing and comparative analysis of the elephant shark (Callorhinchus milii) genome.</title>
        <authorList>
            <person name="Venkatesh B."/>
            <person name="Kirkness E.F."/>
            <person name="Loh Y.H."/>
            <person name="Halpern A.L."/>
            <person name="Lee A.P."/>
            <person name="Johnson J."/>
            <person name="Dandona N."/>
            <person name="Viswanathan L.D."/>
            <person name="Tay A."/>
            <person name="Venter J.C."/>
            <person name="Strausberg R.L."/>
            <person name="Brenner S."/>
        </authorList>
    </citation>
    <scope>NUCLEOTIDE SEQUENCE [LARGE SCALE GENOMIC DNA]</scope>
</reference>
<dbReference type="PANTHER" id="PTHR11731:SF21">
    <property type="entry name" value="INACTIVE DIPEPTIDYL PEPTIDASE 10"/>
    <property type="match status" value="1"/>
</dbReference>
<dbReference type="GeneTree" id="ENSGT00940000154657"/>
<dbReference type="GO" id="GO:0008236">
    <property type="term" value="F:serine-type peptidase activity"/>
    <property type="evidence" value="ECO:0007669"/>
    <property type="project" value="InterPro"/>
</dbReference>
<organism evidence="4 5">
    <name type="scientific">Callorhinchus milii</name>
    <name type="common">Ghost shark</name>
    <dbReference type="NCBI Taxonomy" id="7868"/>
    <lineage>
        <taxon>Eukaryota</taxon>
        <taxon>Metazoa</taxon>
        <taxon>Chordata</taxon>
        <taxon>Craniata</taxon>
        <taxon>Vertebrata</taxon>
        <taxon>Chondrichthyes</taxon>
        <taxon>Holocephali</taxon>
        <taxon>Chimaeriformes</taxon>
        <taxon>Callorhinchidae</taxon>
        <taxon>Callorhinchus</taxon>
    </lineage>
</organism>
<keyword evidence="1" id="KW-1133">Transmembrane helix</keyword>
<dbReference type="GO" id="GO:0008076">
    <property type="term" value="C:voltage-gated potassium channel complex"/>
    <property type="evidence" value="ECO:0007669"/>
    <property type="project" value="TreeGrafter"/>
</dbReference>
<keyword evidence="5" id="KW-1185">Reference proteome</keyword>
<dbReference type="InterPro" id="IPR002469">
    <property type="entry name" value="Peptidase_S9B_N"/>
</dbReference>
<dbReference type="Pfam" id="PF00326">
    <property type="entry name" value="Peptidase_S9"/>
    <property type="match status" value="1"/>
</dbReference>
<dbReference type="Gene3D" id="2.140.10.30">
    <property type="entry name" value="Dipeptidylpeptidase IV, N-terminal domain"/>
    <property type="match status" value="1"/>
</dbReference>
<reference evidence="4" key="4">
    <citation type="submission" date="2025-08" db="UniProtKB">
        <authorList>
            <consortium name="Ensembl"/>
        </authorList>
    </citation>
    <scope>IDENTIFICATION</scope>
</reference>
<dbReference type="InterPro" id="IPR001375">
    <property type="entry name" value="Peptidase_S9_cat"/>
</dbReference>
<feature type="domain" description="Peptidase S9 prolyl oligopeptidase catalytic" evidence="2">
    <location>
        <begin position="569"/>
        <end position="760"/>
    </location>
</feature>
<evidence type="ECO:0000256" key="1">
    <source>
        <dbReference type="SAM" id="Phobius"/>
    </source>
</evidence>
<dbReference type="GO" id="GO:0006508">
    <property type="term" value="P:proteolysis"/>
    <property type="evidence" value="ECO:0007669"/>
    <property type="project" value="InterPro"/>
</dbReference>
<accession>A0A4W3HMC4</accession>
<reference evidence="5" key="3">
    <citation type="journal article" date="2014" name="Nature">
        <title>Elephant shark genome provides unique insights into gnathostome evolution.</title>
        <authorList>
            <consortium name="International Elephant Shark Genome Sequencing Consortium"/>
            <person name="Venkatesh B."/>
            <person name="Lee A.P."/>
            <person name="Ravi V."/>
            <person name="Maurya A.K."/>
            <person name="Lian M.M."/>
            <person name="Swann J.B."/>
            <person name="Ohta Y."/>
            <person name="Flajnik M.F."/>
            <person name="Sutoh Y."/>
            <person name="Kasahara M."/>
            <person name="Hoon S."/>
            <person name="Gangu V."/>
            <person name="Roy S.W."/>
            <person name="Irimia M."/>
            <person name="Korzh V."/>
            <person name="Kondrychyn I."/>
            <person name="Lim Z.W."/>
            <person name="Tay B.H."/>
            <person name="Tohari S."/>
            <person name="Kong K.W."/>
            <person name="Ho S."/>
            <person name="Lorente-Galdos B."/>
            <person name="Quilez J."/>
            <person name="Marques-Bonet T."/>
            <person name="Raney B.J."/>
            <person name="Ingham P.W."/>
            <person name="Tay A."/>
            <person name="Hillier L.W."/>
            <person name="Minx P."/>
            <person name="Boehm T."/>
            <person name="Wilson R.K."/>
            <person name="Brenner S."/>
            <person name="Warren W.C."/>
        </authorList>
    </citation>
    <scope>NUCLEOTIDE SEQUENCE [LARGE SCALE GENOMIC DNA]</scope>
</reference>
<sequence>MGRGHQQQQDQEIGSSSPPQRNWKGIAIALLVILAVCSLITISVILLTPDDTSKTADARLSLDDLFRMEFAVHDPEVKWINDAEVVYRTRDWHVIKFNIVTNETQVLLQNSIFVSKCILYICTKLLIFIFHCETFKATKYFVSPDLRFVLLAYDVKQVYHYSYTASYAIYDIHTREVRELNPPEVANSVLQHAAWGIVGQQLVYIFENNIYYQTDVKNSALRLTSSGKEGIIYNGIADWLYEEELLRTHVAHWWSPNGERLAFLTINDSLVPNMLLPQFTGNLYPKGKLYPYPKAGQVNPTVKLYVVNLYGPTHTLELMPPENFKSKEYYITMVKWVSNTKTVVNWLNRPQNISILTTCEITTGACSKKHEAVSHLWLSKQDEKPIFSKDGSKFFMTVPVKQGGRGEFHHIAMFTLQPKTELSSVRHLTSGNWEVTCILGYDEVHQKIYFLSTEDSPRGRQLYSVHTVGAFHRQCLSCNFKQDSCTYFSADFSPSNQHFILHCEDNLVYFILRYTDSYILETNTVLREVIRGKRIHQPEYRTLRIAEYGEFVCFNLSLYGTLVTDRFWIDWDSVLVSSDNVILARFDGRGSGFQGLNILQAIHQNLGTVEVSDQITAVKYSLFKGYGYGGYVTSRILSSNEKLFKCGIVVAPVTDWKLYGEILCLIMETWTSKSTLDSLQTYRVLHQAEGMKVDNFLLIHGTADADVHFQHTAELIQHLMKTEANYTLQIYPDEGHFITSDKSKHHMYSSILNFFRECFKLDVSVLQKEPEDDD</sequence>
<gene>
    <name evidence="4" type="primary">LOC103180371</name>
</gene>
<dbReference type="Proteomes" id="UP000314986">
    <property type="component" value="Unassembled WGS sequence"/>
</dbReference>
<dbReference type="OMA" id="YTSTEHH"/>
<dbReference type="Gene3D" id="3.40.50.1820">
    <property type="entry name" value="alpha/beta hydrolase"/>
    <property type="match status" value="1"/>
</dbReference>
<protein>
    <submittedName>
        <fullName evidence="4">Dipeptidyl peptidase like 10</fullName>
    </submittedName>
</protein>
<evidence type="ECO:0000313" key="4">
    <source>
        <dbReference type="Ensembl" id="ENSCMIP00000016252.1"/>
    </source>
</evidence>
<dbReference type="STRING" id="7868.ENSCMIP00000016252"/>
<keyword evidence="1" id="KW-0472">Membrane</keyword>
<reference evidence="5" key="1">
    <citation type="journal article" date="2006" name="Science">
        <title>Ancient noncoding elements conserved in the human genome.</title>
        <authorList>
            <person name="Venkatesh B."/>
            <person name="Kirkness E.F."/>
            <person name="Loh Y.H."/>
            <person name="Halpern A.L."/>
            <person name="Lee A.P."/>
            <person name="Johnson J."/>
            <person name="Dandona N."/>
            <person name="Viswanathan L.D."/>
            <person name="Tay A."/>
            <person name="Venter J.C."/>
            <person name="Strausberg R.L."/>
            <person name="Brenner S."/>
        </authorList>
    </citation>
    <scope>NUCLEOTIDE SEQUENCE [LARGE SCALE GENOMIC DNA]</scope>
</reference>
<evidence type="ECO:0000313" key="5">
    <source>
        <dbReference type="Proteomes" id="UP000314986"/>
    </source>
</evidence>
<dbReference type="PANTHER" id="PTHR11731">
    <property type="entry name" value="PROTEASE FAMILY S9B,C DIPEPTIDYL-PEPTIDASE IV-RELATED"/>
    <property type="match status" value="1"/>
</dbReference>
<evidence type="ECO:0000259" key="3">
    <source>
        <dbReference type="Pfam" id="PF00930"/>
    </source>
</evidence>
<feature type="transmembrane region" description="Helical" evidence="1">
    <location>
        <begin position="26"/>
        <end position="47"/>
    </location>
</feature>
<dbReference type="InterPro" id="IPR050278">
    <property type="entry name" value="Serine_Prot_S9B/DPPIV"/>
</dbReference>
<dbReference type="SUPFAM" id="SSF53474">
    <property type="entry name" value="alpha/beta-Hydrolases"/>
    <property type="match status" value="1"/>
</dbReference>
<evidence type="ECO:0000259" key="2">
    <source>
        <dbReference type="Pfam" id="PF00326"/>
    </source>
</evidence>
<dbReference type="AlphaFoldDB" id="A0A4W3HMC4"/>
<dbReference type="Pfam" id="PF00930">
    <property type="entry name" value="DPPIV_N"/>
    <property type="match status" value="1"/>
</dbReference>
<reference evidence="4" key="5">
    <citation type="submission" date="2025-09" db="UniProtKB">
        <authorList>
            <consortium name="Ensembl"/>
        </authorList>
    </citation>
    <scope>IDENTIFICATION</scope>
</reference>
<dbReference type="SUPFAM" id="SSF82171">
    <property type="entry name" value="DPP6 N-terminal domain-like"/>
    <property type="match status" value="1"/>
</dbReference>
<dbReference type="GO" id="GO:1901379">
    <property type="term" value="P:regulation of potassium ion transmembrane transport"/>
    <property type="evidence" value="ECO:0007669"/>
    <property type="project" value="TreeGrafter"/>
</dbReference>
<feature type="domain" description="Dipeptidylpeptidase IV N-terminal" evidence="3">
    <location>
        <begin position="143"/>
        <end position="505"/>
    </location>
</feature>
<dbReference type="InterPro" id="IPR029058">
    <property type="entry name" value="AB_hydrolase_fold"/>
</dbReference>
<dbReference type="InParanoid" id="A0A4W3HMC4"/>
<keyword evidence="1" id="KW-0812">Transmembrane</keyword>